<gene>
    <name evidence="1" type="ORF">RRG08_019006</name>
</gene>
<name>A0AAE1DT54_9GAST</name>
<reference evidence="1" key="1">
    <citation type="journal article" date="2023" name="G3 (Bethesda)">
        <title>A reference genome for the long-term kleptoplast-retaining sea slug Elysia crispata morphotype clarki.</title>
        <authorList>
            <person name="Eastman K.E."/>
            <person name="Pendleton A.L."/>
            <person name="Shaikh M.A."/>
            <person name="Suttiyut T."/>
            <person name="Ogas R."/>
            <person name="Tomko P."/>
            <person name="Gavelis G."/>
            <person name="Widhalm J.R."/>
            <person name="Wisecaver J.H."/>
        </authorList>
    </citation>
    <scope>NUCLEOTIDE SEQUENCE</scope>
    <source>
        <strain evidence="1">ECLA1</strain>
    </source>
</reference>
<dbReference type="EMBL" id="JAWDGP010002624">
    <property type="protein sequence ID" value="KAK3781380.1"/>
    <property type="molecule type" value="Genomic_DNA"/>
</dbReference>
<proteinExistence type="predicted"/>
<keyword evidence="2" id="KW-1185">Reference proteome</keyword>
<dbReference type="AlphaFoldDB" id="A0AAE1DT54"/>
<organism evidence="1 2">
    <name type="scientific">Elysia crispata</name>
    <name type="common">lettuce slug</name>
    <dbReference type="NCBI Taxonomy" id="231223"/>
    <lineage>
        <taxon>Eukaryota</taxon>
        <taxon>Metazoa</taxon>
        <taxon>Spiralia</taxon>
        <taxon>Lophotrochozoa</taxon>
        <taxon>Mollusca</taxon>
        <taxon>Gastropoda</taxon>
        <taxon>Heterobranchia</taxon>
        <taxon>Euthyneura</taxon>
        <taxon>Panpulmonata</taxon>
        <taxon>Sacoglossa</taxon>
        <taxon>Placobranchoidea</taxon>
        <taxon>Plakobranchidae</taxon>
        <taxon>Elysia</taxon>
    </lineage>
</organism>
<protein>
    <submittedName>
        <fullName evidence="1">Uncharacterized protein</fullName>
    </submittedName>
</protein>
<evidence type="ECO:0000313" key="1">
    <source>
        <dbReference type="EMBL" id="KAK3781380.1"/>
    </source>
</evidence>
<evidence type="ECO:0000313" key="2">
    <source>
        <dbReference type="Proteomes" id="UP001283361"/>
    </source>
</evidence>
<accession>A0AAE1DT54</accession>
<sequence>MSLALPLVQPTSNGRHRKPSWCEILHNRICHLRNNMRERGAWCGVCGQDRPLSGAAGRAPLLYSSASPNRTLVMAEDKDYLMMGGERNSGKE</sequence>
<comment type="caution">
    <text evidence="1">The sequence shown here is derived from an EMBL/GenBank/DDBJ whole genome shotgun (WGS) entry which is preliminary data.</text>
</comment>
<dbReference type="Proteomes" id="UP001283361">
    <property type="component" value="Unassembled WGS sequence"/>
</dbReference>